<gene>
    <name evidence="1" type="ORF">DEO72_LG7g1700</name>
</gene>
<sequence length="74" mass="8176">MKTIIAQLLEYRLVASYAPLGDGVRIERTWSLWRLAVGIVPPSDSGKVNVYKGAWRLAVCVTHQAVWRPDAPGA</sequence>
<protein>
    <submittedName>
        <fullName evidence="1">Uncharacterized protein</fullName>
    </submittedName>
</protein>
<evidence type="ECO:0000313" key="2">
    <source>
        <dbReference type="Proteomes" id="UP000501690"/>
    </source>
</evidence>
<keyword evidence="2" id="KW-1185">Reference proteome</keyword>
<dbReference type="EMBL" id="CP039351">
    <property type="protein sequence ID" value="QCE00410.1"/>
    <property type="molecule type" value="Genomic_DNA"/>
</dbReference>
<proteinExistence type="predicted"/>
<name>A0A4D6MG40_VIGUN</name>
<accession>A0A4D6MG40</accession>
<organism evidence="1 2">
    <name type="scientific">Vigna unguiculata</name>
    <name type="common">Cowpea</name>
    <dbReference type="NCBI Taxonomy" id="3917"/>
    <lineage>
        <taxon>Eukaryota</taxon>
        <taxon>Viridiplantae</taxon>
        <taxon>Streptophyta</taxon>
        <taxon>Embryophyta</taxon>
        <taxon>Tracheophyta</taxon>
        <taxon>Spermatophyta</taxon>
        <taxon>Magnoliopsida</taxon>
        <taxon>eudicotyledons</taxon>
        <taxon>Gunneridae</taxon>
        <taxon>Pentapetalae</taxon>
        <taxon>rosids</taxon>
        <taxon>fabids</taxon>
        <taxon>Fabales</taxon>
        <taxon>Fabaceae</taxon>
        <taxon>Papilionoideae</taxon>
        <taxon>50 kb inversion clade</taxon>
        <taxon>NPAAA clade</taxon>
        <taxon>indigoferoid/millettioid clade</taxon>
        <taxon>Phaseoleae</taxon>
        <taxon>Vigna</taxon>
    </lineage>
</organism>
<evidence type="ECO:0000313" key="1">
    <source>
        <dbReference type="EMBL" id="QCE00410.1"/>
    </source>
</evidence>
<dbReference type="AlphaFoldDB" id="A0A4D6MG40"/>
<reference evidence="1 2" key="1">
    <citation type="submission" date="2019-04" db="EMBL/GenBank/DDBJ databases">
        <title>An improved genome assembly and genetic linkage map for asparagus bean, Vigna unguiculata ssp. sesquipedialis.</title>
        <authorList>
            <person name="Xia Q."/>
            <person name="Zhang R."/>
            <person name="Dong Y."/>
        </authorList>
    </citation>
    <scope>NUCLEOTIDE SEQUENCE [LARGE SCALE GENOMIC DNA]</scope>
    <source>
        <tissue evidence="1">Leaf</tissue>
    </source>
</reference>
<dbReference type="Proteomes" id="UP000501690">
    <property type="component" value="Linkage Group LG7"/>
</dbReference>